<dbReference type="Pfam" id="PF04869">
    <property type="entry name" value="Uso1_p115_head"/>
    <property type="match status" value="1"/>
</dbReference>
<evidence type="ECO:0000256" key="3">
    <source>
        <dbReference type="ARBA" id="ARBA00004555"/>
    </source>
</evidence>
<dbReference type="Pfam" id="PF04871">
    <property type="entry name" value="Uso1_p115_C"/>
    <property type="match status" value="1"/>
</dbReference>
<dbReference type="GO" id="GO:0048280">
    <property type="term" value="P:vesicle fusion with Golgi apparatus"/>
    <property type="evidence" value="ECO:0007669"/>
    <property type="project" value="InterPro"/>
</dbReference>
<dbReference type="FunFam" id="1.25.10.10:FF:000394">
    <property type="entry name" value="general vesicular transport factor p115"/>
    <property type="match status" value="1"/>
</dbReference>
<dbReference type="GO" id="GO:0005795">
    <property type="term" value="C:Golgi stack"/>
    <property type="evidence" value="ECO:0007669"/>
    <property type="project" value="TreeGrafter"/>
</dbReference>
<evidence type="ECO:0000259" key="11">
    <source>
        <dbReference type="Pfam" id="PF04869"/>
    </source>
</evidence>
<dbReference type="PANTHER" id="PTHR10013:SF0">
    <property type="entry name" value="GENERAL VESICULAR TRANSPORT FACTOR P115"/>
    <property type="match status" value="1"/>
</dbReference>
<name>A0A336N2A9_CULSO</name>
<evidence type="ECO:0000313" key="14">
    <source>
        <dbReference type="EMBL" id="SSX35739.1"/>
    </source>
</evidence>
<dbReference type="GO" id="GO:0012507">
    <property type="term" value="C:ER to Golgi transport vesicle membrane"/>
    <property type="evidence" value="ECO:0007669"/>
    <property type="project" value="TreeGrafter"/>
</dbReference>
<evidence type="ECO:0000256" key="7">
    <source>
        <dbReference type="ARBA" id="ARBA00023054"/>
    </source>
</evidence>
<feature type="domain" description="Vesicle tethering protein Uso1/P115-like head" evidence="11">
    <location>
        <begin position="348"/>
        <end position="629"/>
    </location>
</feature>
<dbReference type="EMBL" id="UFQS01004632">
    <property type="protein sequence ID" value="SSX16475.1"/>
    <property type="molecule type" value="Genomic_DNA"/>
</dbReference>
<dbReference type="VEuPathDB" id="VectorBase:CSON011009"/>
<evidence type="ECO:0000256" key="10">
    <source>
        <dbReference type="SAM" id="MobiDB-lite"/>
    </source>
</evidence>
<evidence type="ECO:0000256" key="1">
    <source>
        <dbReference type="ARBA" id="ARBA00004184"/>
    </source>
</evidence>
<dbReference type="GO" id="GO:0045056">
    <property type="term" value="P:transcytosis"/>
    <property type="evidence" value="ECO:0007669"/>
    <property type="project" value="TreeGrafter"/>
</dbReference>
<evidence type="ECO:0000256" key="6">
    <source>
        <dbReference type="ARBA" id="ARBA00023034"/>
    </source>
</evidence>
<dbReference type="OMA" id="GQETFCN"/>
<feature type="region of interest" description="Disordered" evidence="10">
    <location>
        <begin position="712"/>
        <end position="743"/>
    </location>
</feature>
<gene>
    <name evidence="14" type="primary">CSON011009</name>
</gene>
<dbReference type="AlphaFoldDB" id="A0A336N2A9"/>
<dbReference type="InterPro" id="IPR006955">
    <property type="entry name" value="Uso1_p115_C"/>
</dbReference>
<dbReference type="Pfam" id="PF18770">
    <property type="entry name" value="Arm_vescicular"/>
    <property type="match status" value="1"/>
</dbReference>
<reference evidence="14" key="2">
    <citation type="submission" date="2018-07" db="EMBL/GenBank/DDBJ databases">
        <authorList>
            <person name="Quirk P.G."/>
            <person name="Krulwich T.A."/>
        </authorList>
    </citation>
    <scope>NUCLEOTIDE SEQUENCE</scope>
</reference>
<dbReference type="GO" id="GO:0000139">
    <property type="term" value="C:Golgi membrane"/>
    <property type="evidence" value="ECO:0007669"/>
    <property type="project" value="InterPro"/>
</dbReference>
<evidence type="ECO:0000259" key="12">
    <source>
        <dbReference type="Pfam" id="PF04871"/>
    </source>
</evidence>
<evidence type="ECO:0000256" key="5">
    <source>
        <dbReference type="ARBA" id="ARBA00022737"/>
    </source>
</evidence>
<dbReference type="InterPro" id="IPR016024">
    <property type="entry name" value="ARM-type_fold"/>
</dbReference>
<evidence type="ECO:0000256" key="2">
    <source>
        <dbReference type="ARBA" id="ARBA00004496"/>
    </source>
</evidence>
<reference evidence="13" key="1">
    <citation type="submission" date="2018-04" db="EMBL/GenBank/DDBJ databases">
        <authorList>
            <person name="Go L.Y."/>
            <person name="Mitchell J.A."/>
        </authorList>
    </citation>
    <scope>NUCLEOTIDE SEQUENCE</scope>
    <source>
        <tissue evidence="13">Whole organism</tissue>
    </source>
</reference>
<dbReference type="Gene3D" id="1.25.10.10">
    <property type="entry name" value="Leucine-rich Repeat Variant"/>
    <property type="match status" value="1"/>
</dbReference>
<keyword evidence="6" id="KW-0333">Golgi apparatus</keyword>
<evidence type="ECO:0000313" key="13">
    <source>
        <dbReference type="EMBL" id="SSX16475.1"/>
    </source>
</evidence>
<feature type="coiled-coil region" evidence="9">
    <location>
        <begin position="660"/>
        <end position="708"/>
    </location>
</feature>
<dbReference type="GO" id="GO:0048211">
    <property type="term" value="P:Golgi vesicle docking"/>
    <property type="evidence" value="ECO:0007669"/>
    <property type="project" value="TreeGrafter"/>
</dbReference>
<evidence type="ECO:0000256" key="4">
    <source>
        <dbReference type="ARBA" id="ARBA00022490"/>
    </source>
</evidence>
<dbReference type="InterPro" id="IPR024095">
    <property type="entry name" value="Vesicle_P115"/>
</dbReference>
<comment type="subcellular location">
    <subcellularLocation>
        <location evidence="2">Cytoplasm</location>
    </subcellularLocation>
    <subcellularLocation>
        <location evidence="1">Endomembrane system</location>
        <topology evidence="1">Peripheral membrane protein</topology>
    </subcellularLocation>
    <subcellularLocation>
        <location evidence="3">Golgi apparatus</location>
    </subcellularLocation>
</comment>
<dbReference type="InterPro" id="IPR006953">
    <property type="entry name" value="Vesicle_Uso1_P115_head"/>
</dbReference>
<dbReference type="PANTHER" id="PTHR10013">
    <property type="entry name" value="GENERAL VESICULAR TRANSPORT FACTOR P115"/>
    <property type="match status" value="1"/>
</dbReference>
<feature type="compositionally biased region" description="Polar residues" evidence="10">
    <location>
        <begin position="712"/>
        <end position="735"/>
    </location>
</feature>
<feature type="domain" description="Uso1/p115-like vesicle tethering protein C-terminal" evidence="12">
    <location>
        <begin position="687"/>
        <end position="791"/>
    </location>
</feature>
<accession>A0A336N2A9</accession>
<feature type="region of interest" description="Disordered" evidence="10">
    <location>
        <begin position="1"/>
        <end position="21"/>
    </location>
</feature>
<dbReference type="GO" id="GO:0006886">
    <property type="term" value="P:intracellular protein transport"/>
    <property type="evidence" value="ECO:0007669"/>
    <property type="project" value="InterPro"/>
</dbReference>
<dbReference type="GO" id="GO:0006888">
    <property type="term" value="P:endoplasmic reticulum to Golgi vesicle-mediated transport"/>
    <property type="evidence" value="ECO:0007669"/>
    <property type="project" value="TreeGrafter"/>
</dbReference>
<dbReference type="EMBL" id="UFQT01004632">
    <property type="protein sequence ID" value="SSX35739.1"/>
    <property type="molecule type" value="Genomic_DNA"/>
</dbReference>
<evidence type="ECO:0000256" key="8">
    <source>
        <dbReference type="ARBA" id="ARBA00023136"/>
    </source>
</evidence>
<evidence type="ECO:0000256" key="9">
    <source>
        <dbReference type="SAM" id="Coils"/>
    </source>
</evidence>
<sequence>MNFLKSVLGSAETDNEPSGAETVERLVDRVESSTMLEDRRDAVRALKALSKKYRVEVGAQGMNALIQVLENDRSDPEILGFTLDTLCNIISPDQFEEELDNPMVTCNIGEQFTEMFIKRTENVSLVLGYLEEYDFRVRWSAVKLLTGLVENKVKEIQEVVLVSPMAVSKLMDLLNDSREVIRNDALLLLIQLTKGNANIQKIVAFENAFDRLMDVIVEEGCSDGGIIVKDCLILMLNLLKNNSSNQQFFKEGSYIQRLAPMFLLPPEIEETGMTAEKVSNLHCMLQVLRALITPSNSQQVISSCQKTIRICGLLEALCNILMGSGIPSDILTETLNTVGEAIRNEPESQKYFETVMAPSTPPRPAIIVLLMSMVNDKQPLSLRCAVLYCFECYLYRNDVGQTALIQTLLPSSTDQVPTLTAGQLLCGGLFSNDSVSNWFSSVGLMHGLIENQPQKEQLLRVLLATSPDSAPISLLTQCTTLLQKPNCKAQSKIGLLMLLSVWLSYTQVVVKSFLNSQGTVAFLIAQICANEHDENEYLIQGLCAFLMGICIQFNDNTEPNCRKEDLCNLLLKRIGLETYNGKLGEVSKHESYSKAAKQPQLRVKTSTDLFLDYEFCRLFKSLEAIIIKTVHGMGSGVTSITELTLSQEATGIVSQYKDVIRDQDLKIQQLTRDLTNMTKENEELTKKLEEVQNLNIQLSDQNTLLKAQLTATSNGNSSGQVTQIEQNTQTTESCTENNNKKENEEHLLELERLRKDQEDLLELLADQDAKLTRYKNKMKEMGQSLSDDEEDVII</sequence>
<dbReference type="InterPro" id="IPR011989">
    <property type="entry name" value="ARM-like"/>
</dbReference>
<organism evidence="14">
    <name type="scientific">Culicoides sonorensis</name>
    <name type="common">Biting midge</name>
    <dbReference type="NCBI Taxonomy" id="179676"/>
    <lineage>
        <taxon>Eukaryota</taxon>
        <taxon>Metazoa</taxon>
        <taxon>Ecdysozoa</taxon>
        <taxon>Arthropoda</taxon>
        <taxon>Hexapoda</taxon>
        <taxon>Insecta</taxon>
        <taxon>Pterygota</taxon>
        <taxon>Neoptera</taxon>
        <taxon>Endopterygota</taxon>
        <taxon>Diptera</taxon>
        <taxon>Nematocera</taxon>
        <taxon>Chironomoidea</taxon>
        <taxon>Ceratopogonidae</taxon>
        <taxon>Ceratopogoninae</taxon>
        <taxon>Culicoides</taxon>
        <taxon>Monoculicoides</taxon>
    </lineage>
</organism>
<keyword evidence="8" id="KW-0472">Membrane</keyword>
<keyword evidence="5" id="KW-0677">Repeat</keyword>
<proteinExistence type="predicted"/>
<dbReference type="GO" id="GO:0005783">
    <property type="term" value="C:endoplasmic reticulum"/>
    <property type="evidence" value="ECO:0007669"/>
    <property type="project" value="TreeGrafter"/>
</dbReference>
<dbReference type="SUPFAM" id="SSF48371">
    <property type="entry name" value="ARM repeat"/>
    <property type="match status" value="2"/>
</dbReference>
<protein>
    <submittedName>
        <fullName evidence="14">CSON011009 protein</fullName>
    </submittedName>
</protein>
<keyword evidence="4" id="KW-0963">Cytoplasm</keyword>
<keyword evidence="7 9" id="KW-0175">Coiled coil</keyword>
<dbReference type="InterPro" id="IPR041209">
    <property type="entry name" value="P115_Arm_rpt"/>
</dbReference>